<dbReference type="EMBL" id="ABEU02000024">
    <property type="status" value="NOT_ANNOTATED_CDS"/>
    <property type="molecule type" value="Genomic_DNA"/>
</dbReference>
<dbReference type="Pfam" id="PF00573">
    <property type="entry name" value="Ribosomal_L4"/>
    <property type="match status" value="1"/>
</dbReference>
<dbReference type="PANTHER" id="PTHR10746">
    <property type="entry name" value="50S RIBOSOMAL PROTEIN L4"/>
    <property type="match status" value="1"/>
</dbReference>
<protein>
    <recommendedName>
        <fullName evidence="6">Large ribosomal subunit protein uL4c</fullName>
    </recommendedName>
    <alternativeName>
        <fullName evidence="7">50S ribosomal protein L4, chloroplastic</fullName>
    </alternativeName>
</protein>
<dbReference type="HAMAP" id="MF_01328_B">
    <property type="entry name" value="Ribosomal_uL4_B"/>
    <property type="match status" value="1"/>
</dbReference>
<evidence type="ECO:0000256" key="5">
    <source>
        <dbReference type="ARBA" id="ARBA00023274"/>
    </source>
</evidence>
<organism evidence="9 10">
    <name type="scientific">Physcomitrium patens</name>
    <name type="common">Spreading-leaved earth moss</name>
    <name type="synonym">Physcomitrella patens</name>
    <dbReference type="NCBI Taxonomy" id="3218"/>
    <lineage>
        <taxon>Eukaryota</taxon>
        <taxon>Viridiplantae</taxon>
        <taxon>Streptophyta</taxon>
        <taxon>Embryophyta</taxon>
        <taxon>Bryophyta</taxon>
        <taxon>Bryophytina</taxon>
        <taxon>Bryopsida</taxon>
        <taxon>Funariidae</taxon>
        <taxon>Funariales</taxon>
        <taxon>Funariaceae</taxon>
        <taxon>Physcomitrium</taxon>
    </lineage>
</organism>
<keyword evidence="2" id="KW-0699">rRNA-binding</keyword>
<evidence type="ECO:0000256" key="2">
    <source>
        <dbReference type="ARBA" id="ARBA00022730"/>
    </source>
</evidence>
<feature type="region of interest" description="Disordered" evidence="8">
    <location>
        <begin position="210"/>
        <end position="253"/>
    </location>
</feature>
<evidence type="ECO:0000256" key="1">
    <source>
        <dbReference type="ARBA" id="ARBA00010528"/>
    </source>
</evidence>
<dbReference type="Proteomes" id="UP000006727">
    <property type="component" value="Chromosome 24"/>
</dbReference>
<comment type="similarity">
    <text evidence="1">Belongs to the universal ribosomal protein uL4 family.</text>
</comment>
<dbReference type="GO" id="GO:0003735">
    <property type="term" value="F:structural constituent of ribosome"/>
    <property type="evidence" value="ECO:0000318"/>
    <property type="project" value="GO_Central"/>
</dbReference>
<evidence type="ECO:0000256" key="8">
    <source>
        <dbReference type="SAM" id="MobiDB-lite"/>
    </source>
</evidence>
<evidence type="ECO:0000256" key="3">
    <source>
        <dbReference type="ARBA" id="ARBA00022884"/>
    </source>
</evidence>
<dbReference type="GO" id="GO:0019843">
    <property type="term" value="F:rRNA binding"/>
    <property type="evidence" value="ECO:0007669"/>
    <property type="project" value="UniProtKB-KW"/>
</dbReference>
<dbReference type="InterPro" id="IPR002136">
    <property type="entry name" value="Ribosomal_uL4"/>
</dbReference>
<dbReference type="PANTHER" id="PTHR10746:SF17">
    <property type="entry name" value="LARGE RIBOSOMAL SUBUNIT PROTEIN UL4C"/>
    <property type="match status" value="1"/>
</dbReference>
<dbReference type="FunFam" id="3.40.1370.10:FF:000012">
    <property type="entry name" value="50S ribosomal protein L4"/>
    <property type="match status" value="1"/>
</dbReference>
<name>A0A7I4EQF3_PHYPA</name>
<evidence type="ECO:0000313" key="10">
    <source>
        <dbReference type="Proteomes" id="UP000006727"/>
    </source>
</evidence>
<dbReference type="GO" id="GO:0005840">
    <property type="term" value="C:ribosome"/>
    <property type="evidence" value="ECO:0007669"/>
    <property type="project" value="UniProtKB-KW"/>
</dbReference>
<reference evidence="9" key="3">
    <citation type="submission" date="2020-12" db="UniProtKB">
        <authorList>
            <consortium name="EnsemblPlants"/>
        </authorList>
    </citation>
    <scope>IDENTIFICATION</scope>
</reference>
<dbReference type="InterPro" id="IPR013005">
    <property type="entry name" value="Ribosomal_uL4-like"/>
</dbReference>
<evidence type="ECO:0000256" key="4">
    <source>
        <dbReference type="ARBA" id="ARBA00022980"/>
    </source>
</evidence>
<accession>A0A7I4EQF3</accession>
<gene>
    <name evidence="9" type="primary">LOC112277019</name>
</gene>
<reference evidence="9 10" key="2">
    <citation type="journal article" date="2018" name="Plant J.">
        <title>The Physcomitrella patens chromosome-scale assembly reveals moss genome structure and evolution.</title>
        <authorList>
            <person name="Lang D."/>
            <person name="Ullrich K.K."/>
            <person name="Murat F."/>
            <person name="Fuchs J."/>
            <person name="Jenkins J."/>
            <person name="Haas F.B."/>
            <person name="Piednoel M."/>
            <person name="Gundlach H."/>
            <person name="Van Bel M."/>
            <person name="Meyberg R."/>
            <person name="Vives C."/>
            <person name="Morata J."/>
            <person name="Symeonidi A."/>
            <person name="Hiss M."/>
            <person name="Muchero W."/>
            <person name="Kamisugi Y."/>
            <person name="Saleh O."/>
            <person name="Blanc G."/>
            <person name="Decker E.L."/>
            <person name="van Gessel N."/>
            <person name="Grimwood J."/>
            <person name="Hayes R.D."/>
            <person name="Graham S.W."/>
            <person name="Gunter L.E."/>
            <person name="McDaniel S.F."/>
            <person name="Hoernstein S.N.W."/>
            <person name="Larsson A."/>
            <person name="Li F.W."/>
            <person name="Perroud P.F."/>
            <person name="Phillips J."/>
            <person name="Ranjan P."/>
            <person name="Rokshar D.S."/>
            <person name="Rothfels C.J."/>
            <person name="Schneider L."/>
            <person name="Shu S."/>
            <person name="Stevenson D.W."/>
            <person name="Thummler F."/>
            <person name="Tillich M."/>
            <person name="Villarreal Aguilar J.C."/>
            <person name="Widiez T."/>
            <person name="Wong G.K."/>
            <person name="Wymore A."/>
            <person name="Zhang Y."/>
            <person name="Zimmer A.D."/>
            <person name="Quatrano R.S."/>
            <person name="Mayer K.F.X."/>
            <person name="Goodstein D."/>
            <person name="Casacuberta J.M."/>
            <person name="Vandepoele K."/>
            <person name="Reski R."/>
            <person name="Cuming A.C."/>
            <person name="Tuskan G.A."/>
            <person name="Maumus F."/>
            <person name="Salse J."/>
            <person name="Schmutz J."/>
            <person name="Rensing S.A."/>
        </authorList>
    </citation>
    <scope>NUCLEOTIDE SEQUENCE [LARGE SCALE GENOMIC DNA]</scope>
    <source>
        <strain evidence="9 10">cv. Gransden 2004</strain>
    </source>
</reference>
<sequence length="395" mass="42502">MFTSPPPSTLSIHSLYPSSSSLSPSTPSIRPLPPSLRPLPLSVLFLPLSVLFLSPSTPSIRPLPPSLRRLPPLPLLPSSQPVDAACDYNLAGEFVCVCTAMASTAACMGLSLTSSSSSFAAPLSQNLTNVSFTGLKMVPSLKRVSVKKSLQCQSTAKVGKVVAMAVALPKLTFEGEAAGEVEMDLRTARPETAKAVVHRGVICEMQNRRRGTASTLTRSEVRGGGRKPYKQKGTGRARQGSIRTPLRPGGGVVFGPKPKDWSIKINKKEKRLAISTALQSAGANTVVVEDFEEKFSTPKTKDFMSALKRWGVKQGENSLLFSMNPSESLVLSSRNVNTFKLISPRNLNLYDVLRADKLILTESSVKYLEQQYGTSGSHEIVAGDVEGEEEEGSIE</sequence>
<dbReference type="NCBIfam" id="TIGR03953">
    <property type="entry name" value="rplD_bact"/>
    <property type="match status" value="1"/>
</dbReference>
<dbReference type="InParanoid" id="A0A7I4EQF3"/>
<dbReference type="Gramene" id="Pp3c24_10220V3.2">
    <property type="protein sequence ID" value="PAC:32910076.CDS.1"/>
    <property type="gene ID" value="Pp3c24_10220"/>
</dbReference>
<dbReference type="AlphaFoldDB" id="A0A7I4EQF3"/>
<dbReference type="GO" id="GO:1990904">
    <property type="term" value="C:ribonucleoprotein complex"/>
    <property type="evidence" value="ECO:0007669"/>
    <property type="project" value="UniProtKB-KW"/>
</dbReference>
<dbReference type="SUPFAM" id="SSF52166">
    <property type="entry name" value="Ribosomal protein L4"/>
    <property type="match status" value="1"/>
</dbReference>
<reference evidence="9 10" key="1">
    <citation type="journal article" date="2008" name="Science">
        <title>The Physcomitrella genome reveals evolutionary insights into the conquest of land by plants.</title>
        <authorList>
            <person name="Rensing S."/>
            <person name="Lang D."/>
            <person name="Zimmer A."/>
            <person name="Terry A."/>
            <person name="Salamov A."/>
            <person name="Shapiro H."/>
            <person name="Nishiyama T."/>
            <person name="Perroud P.-F."/>
            <person name="Lindquist E."/>
            <person name="Kamisugi Y."/>
            <person name="Tanahashi T."/>
            <person name="Sakakibara K."/>
            <person name="Fujita T."/>
            <person name="Oishi K."/>
            <person name="Shin-I T."/>
            <person name="Kuroki Y."/>
            <person name="Toyoda A."/>
            <person name="Suzuki Y."/>
            <person name="Hashimoto A."/>
            <person name="Yamaguchi K."/>
            <person name="Sugano A."/>
            <person name="Kohara Y."/>
            <person name="Fujiyama A."/>
            <person name="Anterola A."/>
            <person name="Aoki S."/>
            <person name="Ashton N."/>
            <person name="Barbazuk W.B."/>
            <person name="Barker E."/>
            <person name="Bennetzen J."/>
            <person name="Bezanilla M."/>
            <person name="Blankenship R."/>
            <person name="Cho S.H."/>
            <person name="Dutcher S."/>
            <person name="Estelle M."/>
            <person name="Fawcett J.A."/>
            <person name="Gundlach H."/>
            <person name="Hanada K."/>
            <person name="Heyl A."/>
            <person name="Hicks K.A."/>
            <person name="Hugh J."/>
            <person name="Lohr M."/>
            <person name="Mayer K."/>
            <person name="Melkozernov A."/>
            <person name="Murata T."/>
            <person name="Nelson D."/>
            <person name="Pils B."/>
            <person name="Prigge M."/>
            <person name="Reiss B."/>
            <person name="Renner T."/>
            <person name="Rombauts S."/>
            <person name="Rushton P."/>
            <person name="Sanderfoot A."/>
            <person name="Schween G."/>
            <person name="Shiu S.-H."/>
            <person name="Stueber K."/>
            <person name="Theodoulou F.L."/>
            <person name="Tu H."/>
            <person name="Van de Peer Y."/>
            <person name="Verrier P.J."/>
            <person name="Waters E."/>
            <person name="Wood A."/>
            <person name="Yang L."/>
            <person name="Cove D."/>
            <person name="Cuming A."/>
            <person name="Hasebe M."/>
            <person name="Lucas S."/>
            <person name="Mishler D.B."/>
            <person name="Reski R."/>
            <person name="Grigoriev I."/>
            <person name="Quatrano R.S."/>
            <person name="Boore J.L."/>
        </authorList>
    </citation>
    <scope>NUCLEOTIDE SEQUENCE [LARGE SCALE GENOMIC DNA]</scope>
    <source>
        <strain evidence="9 10">cv. Gransden 2004</strain>
    </source>
</reference>
<dbReference type="InterPro" id="IPR023574">
    <property type="entry name" value="Ribosomal_uL4_dom_sf"/>
</dbReference>
<dbReference type="GO" id="GO:0006412">
    <property type="term" value="P:translation"/>
    <property type="evidence" value="ECO:0007669"/>
    <property type="project" value="InterPro"/>
</dbReference>
<dbReference type="Gene3D" id="3.40.1370.10">
    <property type="match status" value="1"/>
</dbReference>
<keyword evidence="4" id="KW-0689">Ribosomal protein</keyword>
<feature type="compositionally biased region" description="Basic residues" evidence="8">
    <location>
        <begin position="224"/>
        <end position="235"/>
    </location>
</feature>
<dbReference type="FunCoup" id="A0A7I4EQF3">
    <property type="interactions" value="1314"/>
</dbReference>
<proteinExistence type="inferred from homology"/>
<dbReference type="EnsemblPlants" id="Pp3c24_10220V3.2">
    <property type="protein sequence ID" value="PAC:32910076.CDS.1"/>
    <property type="gene ID" value="Pp3c24_10220"/>
</dbReference>
<keyword evidence="10" id="KW-1185">Reference proteome</keyword>
<keyword evidence="5" id="KW-0687">Ribonucleoprotein</keyword>
<evidence type="ECO:0000313" key="9">
    <source>
        <dbReference type="EnsemblPlants" id="PAC:32910076.CDS.1"/>
    </source>
</evidence>
<evidence type="ECO:0000256" key="6">
    <source>
        <dbReference type="ARBA" id="ARBA00035208"/>
    </source>
</evidence>
<keyword evidence="3" id="KW-0694">RNA-binding</keyword>
<evidence type="ECO:0000256" key="7">
    <source>
        <dbReference type="ARBA" id="ARBA00035387"/>
    </source>
</evidence>